<dbReference type="RefSeq" id="WP_270042985.1">
    <property type="nucleotide sequence ID" value="NZ_JAPDOD010000027.1"/>
</dbReference>
<proteinExistence type="predicted"/>
<gene>
    <name evidence="6" type="ORF">OM076_25940</name>
</gene>
<evidence type="ECO:0000256" key="5">
    <source>
        <dbReference type="SAM" id="Phobius"/>
    </source>
</evidence>
<protein>
    <submittedName>
        <fullName evidence="6">NADH-quinone oxidoreductase subunit H</fullName>
        <ecNumber evidence="6">1.6.5.9</ecNumber>
    </submittedName>
</protein>
<organism evidence="6 7">
    <name type="scientific">Solirubrobacter ginsenosidimutans</name>
    <dbReference type="NCBI Taxonomy" id="490573"/>
    <lineage>
        <taxon>Bacteria</taxon>
        <taxon>Bacillati</taxon>
        <taxon>Actinomycetota</taxon>
        <taxon>Thermoleophilia</taxon>
        <taxon>Solirubrobacterales</taxon>
        <taxon>Solirubrobacteraceae</taxon>
        <taxon>Solirubrobacter</taxon>
    </lineage>
</organism>
<evidence type="ECO:0000256" key="2">
    <source>
        <dbReference type="ARBA" id="ARBA00022692"/>
    </source>
</evidence>
<feature type="transmembrane region" description="Helical" evidence="5">
    <location>
        <begin position="65"/>
        <end position="84"/>
    </location>
</feature>
<dbReference type="GO" id="GO:0050136">
    <property type="term" value="F:NADH dehydrogenase (quinone) (non-electrogenic) activity"/>
    <property type="evidence" value="ECO:0007669"/>
    <property type="project" value="UniProtKB-EC"/>
</dbReference>
<evidence type="ECO:0000256" key="4">
    <source>
        <dbReference type="ARBA" id="ARBA00023136"/>
    </source>
</evidence>
<feature type="transmembrane region" description="Helical" evidence="5">
    <location>
        <begin position="96"/>
        <end position="115"/>
    </location>
</feature>
<dbReference type="GO" id="GO:0005886">
    <property type="term" value="C:plasma membrane"/>
    <property type="evidence" value="ECO:0007669"/>
    <property type="project" value="TreeGrafter"/>
</dbReference>
<reference evidence="6" key="1">
    <citation type="submission" date="2022-10" db="EMBL/GenBank/DDBJ databases">
        <title>The WGS of Solirubrobacter ginsenosidimutans DSM 21036.</title>
        <authorList>
            <person name="Jiang Z."/>
        </authorList>
    </citation>
    <scope>NUCLEOTIDE SEQUENCE</scope>
    <source>
        <strain evidence="6">DSM 21036</strain>
    </source>
</reference>
<keyword evidence="4 5" id="KW-0472">Membrane</keyword>
<accession>A0A9X3S7U1</accession>
<comment type="caution">
    <text evidence="6">The sequence shown here is derived from an EMBL/GenBank/DDBJ whole genome shotgun (WGS) entry which is preliminary data.</text>
</comment>
<keyword evidence="6" id="KW-0560">Oxidoreductase</keyword>
<sequence>MSVVAAAVQLSGVFVAPVLPGAVQVLKARAQGRRGPSALQPHRTLRRLWGKSAVDPVGAGPVYRVVPPLVAACLLAALTLVPVGGRSGGLGLGHDAFVLVGLLALARFALTASAWDTGNGFALMGAARDVMIAVFAEALLVLALLLAAQPAHSTDMVAMSVAAAGGDIWREPAHWCGLLAFALVVVAETGRQPVDNPDTHLELTMIHEGPLLEYAGRDLAYLQWAAAARHWVVLVLAAELFLPHWGPFALRLVLLAAGVALLCVALAALETAQAKLRILRVPGLLALGSVVALAGAAAWLAGVGT</sequence>
<evidence type="ECO:0000256" key="1">
    <source>
        <dbReference type="ARBA" id="ARBA00004141"/>
    </source>
</evidence>
<feature type="transmembrane region" description="Helical" evidence="5">
    <location>
        <begin position="130"/>
        <end position="148"/>
    </location>
</feature>
<keyword evidence="3 5" id="KW-1133">Transmembrane helix</keyword>
<keyword evidence="7" id="KW-1185">Reference proteome</keyword>
<dbReference type="EC" id="1.6.5.9" evidence="6"/>
<dbReference type="PANTHER" id="PTHR43359:SF1">
    <property type="entry name" value="FORMATE HYDROGENLYASE SUBUNIT 4-RELATED"/>
    <property type="match status" value="1"/>
</dbReference>
<dbReference type="InterPro" id="IPR052561">
    <property type="entry name" value="ComplexI_Subunit1"/>
</dbReference>
<dbReference type="AlphaFoldDB" id="A0A9X3S7U1"/>
<evidence type="ECO:0000256" key="3">
    <source>
        <dbReference type="ARBA" id="ARBA00022989"/>
    </source>
</evidence>
<feature type="transmembrane region" description="Helical" evidence="5">
    <location>
        <begin position="248"/>
        <end position="269"/>
    </location>
</feature>
<dbReference type="PANTHER" id="PTHR43359">
    <property type="entry name" value="FORMATE HYDROGENLYASE SUBUNIT 4"/>
    <property type="match status" value="1"/>
</dbReference>
<evidence type="ECO:0000313" key="6">
    <source>
        <dbReference type="EMBL" id="MDA0163738.1"/>
    </source>
</evidence>
<keyword evidence="2 5" id="KW-0812">Transmembrane</keyword>
<dbReference type="InterPro" id="IPR001694">
    <property type="entry name" value="NADH_UbQ_OxRdtase_su1/FPO"/>
</dbReference>
<evidence type="ECO:0000313" key="7">
    <source>
        <dbReference type="Proteomes" id="UP001149140"/>
    </source>
</evidence>
<name>A0A9X3S7U1_9ACTN</name>
<dbReference type="Pfam" id="PF00146">
    <property type="entry name" value="NADHdh"/>
    <property type="match status" value="1"/>
</dbReference>
<dbReference type="Proteomes" id="UP001149140">
    <property type="component" value="Unassembled WGS sequence"/>
</dbReference>
<feature type="transmembrane region" description="Helical" evidence="5">
    <location>
        <begin position="281"/>
        <end position="302"/>
    </location>
</feature>
<comment type="subcellular location">
    <subcellularLocation>
        <location evidence="1">Membrane</location>
        <topology evidence="1">Multi-pass membrane protein</topology>
    </subcellularLocation>
</comment>
<dbReference type="EMBL" id="JAPDOD010000027">
    <property type="protein sequence ID" value="MDA0163738.1"/>
    <property type="molecule type" value="Genomic_DNA"/>
</dbReference>